<organism evidence="1 2">
    <name type="scientific">Cucumis sativus</name>
    <name type="common">Cucumber</name>
    <dbReference type="NCBI Taxonomy" id="3659"/>
    <lineage>
        <taxon>Eukaryota</taxon>
        <taxon>Viridiplantae</taxon>
        <taxon>Streptophyta</taxon>
        <taxon>Embryophyta</taxon>
        <taxon>Tracheophyta</taxon>
        <taxon>Spermatophyta</taxon>
        <taxon>Magnoliopsida</taxon>
        <taxon>eudicotyledons</taxon>
        <taxon>Gunneridae</taxon>
        <taxon>Pentapetalae</taxon>
        <taxon>rosids</taxon>
        <taxon>fabids</taxon>
        <taxon>Cucurbitales</taxon>
        <taxon>Cucurbitaceae</taxon>
        <taxon>Benincaseae</taxon>
        <taxon>Cucumis</taxon>
    </lineage>
</organism>
<accession>A0A0A0KPN6</accession>
<reference evidence="1 2" key="2">
    <citation type="journal article" date="2009" name="PLoS ONE">
        <title>An integrated genetic and cytogenetic map of the cucumber genome.</title>
        <authorList>
            <person name="Ren Y."/>
            <person name="Zhang Z."/>
            <person name="Liu J."/>
            <person name="Staub J.E."/>
            <person name="Han Y."/>
            <person name="Cheng Z."/>
            <person name="Li X."/>
            <person name="Lu J."/>
            <person name="Miao H."/>
            <person name="Kang H."/>
            <person name="Xie B."/>
            <person name="Gu X."/>
            <person name="Wang X."/>
            <person name="Du Y."/>
            <person name="Jin W."/>
            <person name="Huang S."/>
        </authorList>
    </citation>
    <scope>NUCLEOTIDE SEQUENCE [LARGE SCALE GENOMIC DNA]</scope>
    <source>
        <strain evidence="2">cv. 9930</strain>
    </source>
</reference>
<evidence type="ECO:0000313" key="1">
    <source>
        <dbReference type="EMBL" id="KGN49691.1"/>
    </source>
</evidence>
<dbReference type="Proteomes" id="UP000029981">
    <property type="component" value="Chromosome 5"/>
</dbReference>
<keyword evidence="2" id="KW-1185">Reference proteome</keyword>
<dbReference type="Gramene" id="KGN49691">
    <property type="protein sequence ID" value="KGN49691"/>
    <property type="gene ID" value="Csa_5G068180"/>
</dbReference>
<sequence length="67" mass="7679">MRRGMRPREVSFSYVSSLGEKSFVKDALYWQGEWNDKRLSMLLDILSMKNGGSCKMVVPRFMQDGGA</sequence>
<dbReference type="AlphaFoldDB" id="A0A0A0KPN6"/>
<name>A0A0A0KPN6_CUCSA</name>
<protein>
    <submittedName>
        <fullName evidence="1">Uncharacterized protein</fullName>
    </submittedName>
</protein>
<reference evidence="1 2" key="1">
    <citation type="journal article" date="2009" name="Nat. Genet.">
        <title>The genome of the cucumber, Cucumis sativus L.</title>
        <authorList>
            <person name="Huang S."/>
            <person name="Li R."/>
            <person name="Zhang Z."/>
            <person name="Li L."/>
            <person name="Gu X."/>
            <person name="Fan W."/>
            <person name="Lucas W.J."/>
            <person name="Wang X."/>
            <person name="Xie B."/>
            <person name="Ni P."/>
            <person name="Ren Y."/>
            <person name="Zhu H."/>
            <person name="Li J."/>
            <person name="Lin K."/>
            <person name="Jin W."/>
            <person name="Fei Z."/>
            <person name="Li G."/>
            <person name="Staub J."/>
            <person name="Kilian A."/>
            <person name="van der Vossen E.A."/>
            <person name="Wu Y."/>
            <person name="Guo J."/>
            <person name="He J."/>
            <person name="Jia Z."/>
            <person name="Ren Y."/>
            <person name="Tian G."/>
            <person name="Lu Y."/>
            <person name="Ruan J."/>
            <person name="Qian W."/>
            <person name="Wang M."/>
            <person name="Huang Q."/>
            <person name="Li B."/>
            <person name="Xuan Z."/>
            <person name="Cao J."/>
            <person name="Asan"/>
            <person name="Wu Z."/>
            <person name="Zhang J."/>
            <person name="Cai Q."/>
            <person name="Bai Y."/>
            <person name="Zhao B."/>
            <person name="Han Y."/>
            <person name="Li Y."/>
            <person name="Li X."/>
            <person name="Wang S."/>
            <person name="Shi Q."/>
            <person name="Liu S."/>
            <person name="Cho W.K."/>
            <person name="Kim J.Y."/>
            <person name="Xu Y."/>
            <person name="Heller-Uszynska K."/>
            <person name="Miao H."/>
            <person name="Cheng Z."/>
            <person name="Zhang S."/>
            <person name="Wu J."/>
            <person name="Yang Y."/>
            <person name="Kang H."/>
            <person name="Li M."/>
            <person name="Liang H."/>
            <person name="Ren X."/>
            <person name="Shi Z."/>
            <person name="Wen M."/>
            <person name="Jian M."/>
            <person name="Yang H."/>
            <person name="Zhang G."/>
            <person name="Yang Z."/>
            <person name="Chen R."/>
            <person name="Liu S."/>
            <person name="Li J."/>
            <person name="Ma L."/>
            <person name="Liu H."/>
            <person name="Zhou Y."/>
            <person name="Zhao J."/>
            <person name="Fang X."/>
            <person name="Li G."/>
            <person name="Fang L."/>
            <person name="Li Y."/>
            <person name="Liu D."/>
            <person name="Zheng H."/>
            <person name="Zhang Y."/>
            <person name="Qin N."/>
            <person name="Li Z."/>
            <person name="Yang G."/>
            <person name="Yang S."/>
            <person name="Bolund L."/>
            <person name="Kristiansen K."/>
            <person name="Zheng H."/>
            <person name="Li S."/>
            <person name="Zhang X."/>
            <person name="Yang H."/>
            <person name="Wang J."/>
            <person name="Sun R."/>
            <person name="Zhang B."/>
            <person name="Jiang S."/>
            <person name="Wang J."/>
            <person name="Du Y."/>
            <person name="Li S."/>
        </authorList>
    </citation>
    <scope>NUCLEOTIDE SEQUENCE [LARGE SCALE GENOMIC DNA]</scope>
    <source>
        <strain evidence="2">cv. 9930</strain>
    </source>
</reference>
<gene>
    <name evidence="1" type="ORF">Csa_5G068180</name>
</gene>
<dbReference type="EMBL" id="CM002926">
    <property type="protein sequence ID" value="KGN49691.1"/>
    <property type="molecule type" value="Genomic_DNA"/>
</dbReference>
<proteinExistence type="predicted"/>
<reference evidence="1 2" key="3">
    <citation type="journal article" date="2010" name="BMC Genomics">
        <title>Transcriptome sequencing and comparative analysis of cucumber flowers with different sex types.</title>
        <authorList>
            <person name="Guo S."/>
            <person name="Zheng Y."/>
            <person name="Joung J.G."/>
            <person name="Liu S."/>
            <person name="Zhang Z."/>
            <person name="Crasta O.R."/>
            <person name="Sobral B.W."/>
            <person name="Xu Y."/>
            <person name="Huang S."/>
            <person name="Fei Z."/>
        </authorList>
    </citation>
    <scope>NUCLEOTIDE SEQUENCE [LARGE SCALE GENOMIC DNA]</scope>
    <source>
        <strain evidence="2">cv. 9930</strain>
    </source>
</reference>
<reference evidence="1 2" key="4">
    <citation type="journal article" date="2011" name="BMC Genomics">
        <title>RNA-Seq improves annotation of protein-coding genes in the cucumber genome.</title>
        <authorList>
            <person name="Li Z."/>
            <person name="Zhang Z."/>
            <person name="Yan P."/>
            <person name="Huang S."/>
            <person name="Fei Z."/>
            <person name="Lin K."/>
        </authorList>
    </citation>
    <scope>NUCLEOTIDE SEQUENCE [LARGE SCALE GENOMIC DNA]</scope>
    <source>
        <strain evidence="2">cv. 9930</strain>
    </source>
</reference>
<evidence type="ECO:0000313" key="2">
    <source>
        <dbReference type="Proteomes" id="UP000029981"/>
    </source>
</evidence>